<evidence type="ECO:0000256" key="1">
    <source>
        <dbReference type="ARBA" id="ARBA00022729"/>
    </source>
</evidence>
<dbReference type="EMBL" id="BJYT01000006">
    <property type="protein sequence ID" value="GEO09349.1"/>
    <property type="molecule type" value="Genomic_DNA"/>
</dbReference>
<dbReference type="InterPro" id="IPR013783">
    <property type="entry name" value="Ig-like_fold"/>
</dbReference>
<dbReference type="InterPro" id="IPR029030">
    <property type="entry name" value="Caspase-like_dom_sf"/>
</dbReference>
<dbReference type="Gene3D" id="3.40.50.10390">
    <property type="entry name" value="Gingipain r, domain 1"/>
    <property type="match status" value="1"/>
</dbReference>
<dbReference type="Gene3D" id="2.60.40.10">
    <property type="entry name" value="Immunoglobulins"/>
    <property type="match status" value="1"/>
</dbReference>
<gene>
    <name evidence="4" type="ORF">SAE01_18450</name>
</gene>
<dbReference type="InterPro" id="IPR029031">
    <property type="entry name" value="Gingipain_N_sf"/>
</dbReference>
<feature type="domain" description="Gingipain" evidence="2">
    <location>
        <begin position="405"/>
        <end position="776"/>
    </location>
</feature>
<dbReference type="NCBIfam" id="TIGR04183">
    <property type="entry name" value="Por_Secre_tail"/>
    <property type="match status" value="1"/>
</dbReference>
<dbReference type="Pfam" id="PF18962">
    <property type="entry name" value="Por_Secre_tail"/>
    <property type="match status" value="1"/>
</dbReference>
<dbReference type="GO" id="GO:0008234">
    <property type="term" value="F:cysteine-type peptidase activity"/>
    <property type="evidence" value="ECO:0007669"/>
    <property type="project" value="InterPro"/>
</dbReference>
<dbReference type="Gene3D" id="3.40.50.1460">
    <property type="match status" value="1"/>
</dbReference>
<dbReference type="InterPro" id="IPR026444">
    <property type="entry name" value="Secre_tail"/>
</dbReference>
<feature type="domain" description="Secretion system C-terminal sorting" evidence="3">
    <location>
        <begin position="1549"/>
        <end position="1617"/>
    </location>
</feature>
<sequence>MSSFAIGQGYLFHNEWIDYNKTYYKFKVMGFGSDNVGSPTRNGMVRIPFSTLTSTGLAATAAENFQLWRDGEEVPIYVSKPSGLLGSTDYIEFFGEINNGKLDKELYRNPDYQLNDKWSLQTDTAAYFLTVNTSSANKRLTPSSNNTIQNTLQPENYFMHTVARYFRNNISNGFAATLGKNLYSSSYDKGEGWVSRAVRPVAGCGSATLPQGFSGLNAYLQGPMATVRVNVVGDAQNSRSVRINVNADSITTFQMDYINYVKAEELVDVNKLSSGIATVYVVNQSPNGCDEMRVASVEITYPRVFNMGGSSMMKFPLDASSSGRYLAITNFNHGGVPPVIYDLANNKRYVGDISNPDTVKVVLDPSTVSYDLVLTTQAGNYFKTISTTEKRNFTNFNDPANQGNYLIISNPLIYGNGASNYVQQYSEYRSSLAGGSYNAKVIDINELVDQFAWGIKKHPLSVKNFLRYSTNTFADAPKFVFLIGKGVVYSDYRGNESNALADQLNLVPTYGNPASDNLLASNDFRAIPAIPIGRLSAVTAQEVGDYLLKVKQHDSAQRSPTQTIEAKGWMKNVIQIAGANDLNTGDQIDRYLESYKKIIADTAFGANVKTFSKSANPEGYPEAVNSFKQIYETGASLISYFGHSSSTNLDFNLDNPENYNNQGKYPVFIANGCSAGDHFLFEPARLTNKSTISEKFILSPQRGAIGYLASTGFGVVNYLNLYTLDLYKALGQTRYNQSVGTVIKEAIATTLNATNPNDYYSRVHSEQYAYHGDPAIIINASNLPDYVVEKSQMQVNPSFVSVADSSFKVKVKLNNIGRATNTPVTIRINREIPTGEIFTVLTKTFSSINFIDSVEIDVPVIASRDKGVNKITAFVDYNNTTSELSEDNNSATIEVSISEDEIKPVFPYNYSVITSPDIKLTASTVNPFSVVKDYLMELDTTALFNSPVKIVKTSTAPGGAIEFDPGILYQNGVTYYWRVAPKSVTEFHWKNSSFTYRSKAIAGFEQGHLYQHLQSQLTRLTLDSASRKFSYKSKSHNLFITNSVYPYSGAENEHFSISVDGSNYIQSACVGHSVIFNVFDSLTFLPVKNLTNPFGAGAVCDAGREYNFEYEYLTAKTRKNALDFLDAIPKGSYVAVRLILDEPYNTFAKNWAADTSLYGKGNSLYHRLKSYGFKAIDSFYYARTWAFVFKKGDTTFTPSYAMSNGIYDRITLSVNCTTPNQQGFINSPVFGPAKEWKNVYWTGSRDESNNDVPVVNVYGIKKDNSDTLLYTLDSSVHSFDVSGLDAAKYPYIRLQMNNADSVTATPYQLAKWGVAYVQVPEGAIAPNLYYNIPDTVGTLNKAAYNGILNVGFAFKNVSKANFDSLSVKVVLYDASNNSFVYPTQKLRPLVAVDTLHADLALDVSSLSGWYNLYVEMNPETGHQPEQFSFNNFLYKYVYVDRGQVMPVTLVDFNAVLQNSVVKTFWSVAAEANMKQYEVQYSTTGSNFASFGIVEPQRTSVANDKNYSFLHQSPLLGKNYYRLKMLDNDGLVKYSSVRLVTVASGVTIQVYPNPVKDILNISVSRQDGKVADVRILNVFGQQLWQKKINGTVQVNMKTWASGTYVVKINEGNVVSTYKVQKQ</sequence>
<evidence type="ECO:0008006" key="6">
    <source>
        <dbReference type="Google" id="ProtNLM"/>
    </source>
</evidence>
<protein>
    <recommendedName>
        <fullName evidence="6">Gingipain domain-containing protein</fullName>
    </recommendedName>
</protein>
<accession>A0A512BBK8</accession>
<evidence type="ECO:0000313" key="5">
    <source>
        <dbReference type="Proteomes" id="UP000321513"/>
    </source>
</evidence>
<evidence type="ECO:0000259" key="2">
    <source>
        <dbReference type="Pfam" id="PF01364"/>
    </source>
</evidence>
<proteinExistence type="predicted"/>
<comment type="caution">
    <text evidence="4">The sequence shown here is derived from an EMBL/GenBank/DDBJ whole genome shotgun (WGS) entry which is preliminary data.</text>
</comment>
<dbReference type="Pfam" id="PF01364">
    <property type="entry name" value="Peptidase_C25"/>
    <property type="match status" value="1"/>
</dbReference>
<evidence type="ECO:0000259" key="3">
    <source>
        <dbReference type="Pfam" id="PF18962"/>
    </source>
</evidence>
<name>A0A512BBK8_9BACT</name>
<reference evidence="4 5" key="1">
    <citation type="submission" date="2019-07" db="EMBL/GenBank/DDBJ databases">
        <title>Whole genome shotgun sequence of Segetibacter aerophilus NBRC 106135.</title>
        <authorList>
            <person name="Hosoyama A."/>
            <person name="Uohara A."/>
            <person name="Ohji S."/>
            <person name="Ichikawa N."/>
        </authorList>
    </citation>
    <scope>NUCLEOTIDE SEQUENCE [LARGE SCALE GENOMIC DNA]</scope>
    <source>
        <strain evidence="4 5">NBRC 106135</strain>
    </source>
</reference>
<dbReference type="GO" id="GO:0006508">
    <property type="term" value="P:proteolysis"/>
    <property type="evidence" value="ECO:0007669"/>
    <property type="project" value="InterPro"/>
</dbReference>
<dbReference type="Proteomes" id="UP000321513">
    <property type="component" value="Unassembled WGS sequence"/>
</dbReference>
<keyword evidence="5" id="KW-1185">Reference proteome</keyword>
<dbReference type="SUPFAM" id="SSF52129">
    <property type="entry name" value="Caspase-like"/>
    <property type="match status" value="1"/>
</dbReference>
<evidence type="ECO:0000313" key="4">
    <source>
        <dbReference type="EMBL" id="GEO09349.1"/>
    </source>
</evidence>
<keyword evidence="1" id="KW-0732">Signal</keyword>
<dbReference type="InterPro" id="IPR001769">
    <property type="entry name" value="Gingipain"/>
</dbReference>
<organism evidence="4 5">
    <name type="scientific">Segetibacter aerophilus</name>
    <dbReference type="NCBI Taxonomy" id="670293"/>
    <lineage>
        <taxon>Bacteria</taxon>
        <taxon>Pseudomonadati</taxon>
        <taxon>Bacteroidota</taxon>
        <taxon>Chitinophagia</taxon>
        <taxon>Chitinophagales</taxon>
        <taxon>Chitinophagaceae</taxon>
        <taxon>Segetibacter</taxon>
    </lineage>
</organism>